<dbReference type="NCBIfam" id="TIGR00445">
    <property type="entry name" value="mraY"/>
    <property type="match status" value="1"/>
</dbReference>
<comment type="subcellular location">
    <subcellularLocation>
        <location evidence="12">Cell membrane</location>
        <topology evidence="12">Multi-pass membrane protein</topology>
    </subcellularLocation>
    <subcellularLocation>
        <location evidence="1">Membrane</location>
        <topology evidence="1">Multi-pass membrane protein</topology>
    </subcellularLocation>
</comment>
<dbReference type="GO" id="GO:0071555">
    <property type="term" value="P:cell wall organization"/>
    <property type="evidence" value="ECO:0007669"/>
    <property type="project" value="UniProtKB-KW"/>
</dbReference>
<feature type="transmembrane region" description="Helical" evidence="12">
    <location>
        <begin position="169"/>
        <end position="188"/>
    </location>
</feature>
<dbReference type="PANTHER" id="PTHR22926:SF5">
    <property type="entry name" value="PHOSPHO-N-ACETYLMURAMOYL-PENTAPEPTIDE-TRANSFERASE HOMOLOG"/>
    <property type="match status" value="1"/>
</dbReference>
<dbReference type="Proteomes" id="UP000193061">
    <property type="component" value="Unassembled WGS sequence"/>
</dbReference>
<dbReference type="OrthoDB" id="9805475at2"/>
<keyword evidence="16" id="KW-1185">Reference proteome</keyword>
<evidence type="ECO:0000256" key="3">
    <source>
        <dbReference type="ARBA" id="ARBA00022618"/>
    </source>
</evidence>
<evidence type="ECO:0000313" key="16">
    <source>
        <dbReference type="Proteomes" id="UP000193061"/>
    </source>
</evidence>
<dbReference type="GO" id="GO:0008963">
    <property type="term" value="F:phospho-N-acetylmuramoyl-pentapeptide-transferase activity"/>
    <property type="evidence" value="ECO:0007669"/>
    <property type="project" value="UniProtKB-UniRule"/>
</dbReference>
<keyword evidence="12" id="KW-1003">Cell membrane</keyword>
<keyword evidence="8 12" id="KW-1133">Transmembrane helix</keyword>
<comment type="similarity">
    <text evidence="2 12">Belongs to the glycosyltransferase 4 family. MraY subfamily.</text>
</comment>
<dbReference type="EC" id="2.7.8.13" evidence="12 13"/>
<dbReference type="Pfam" id="PF10555">
    <property type="entry name" value="MraY_sig1"/>
    <property type="match status" value="1"/>
</dbReference>
<sequence>MLYWLSTLSDGGDFFNLFRYITFRSGGAFMTALIFGFLFGKPLINVLRRKQGKGQPIRDDGPESHFVKSGTPTMGGLLIVGALSTSTLLWARLDNPFVWLVLLVTLGFAAIGFADDYAKVSKQNVSGVSGKVRLGLGFLIAGLAAYWASLSHPEALQYHLALPVFKDTLLNLGIFFIPFAMFVVVGAANAVNLTDGLDGLAIMPVMIAAGSFGVIAYAVGRVDFTEYLDVHYVPGTGEILVFVAGLIGGGLGFLWYNAPPAAVFMGDTGSLALGGALGAIAVATKHEIVLGIIGGLFVVEALSVIIQVLYFKRTGKRVFLMAPIHHHYEKKGWAEPQIVIRFWIIAVILAMIGLATLKVR</sequence>
<reference evidence="15 16" key="1">
    <citation type="submission" date="2017-03" db="EMBL/GenBank/DDBJ databases">
        <authorList>
            <person name="Afonso C.L."/>
            <person name="Miller P.J."/>
            <person name="Scott M.A."/>
            <person name="Spackman E."/>
            <person name="Goraichik I."/>
            <person name="Dimitrov K.M."/>
            <person name="Suarez D.L."/>
            <person name="Swayne D.E."/>
        </authorList>
    </citation>
    <scope>NUCLEOTIDE SEQUENCE [LARGE SCALE GENOMIC DNA]</scope>
    <source>
        <strain evidence="15 16">CECT 7450</strain>
    </source>
</reference>
<feature type="transmembrane region" description="Helical" evidence="12">
    <location>
        <begin position="338"/>
        <end position="357"/>
    </location>
</feature>
<evidence type="ECO:0000256" key="10">
    <source>
        <dbReference type="ARBA" id="ARBA00023306"/>
    </source>
</evidence>
<dbReference type="GO" id="GO:0046872">
    <property type="term" value="F:metal ion binding"/>
    <property type="evidence" value="ECO:0007669"/>
    <property type="project" value="UniProtKB-KW"/>
</dbReference>
<feature type="transmembrane region" description="Helical" evidence="12">
    <location>
        <begin position="200"/>
        <end position="219"/>
    </location>
</feature>
<dbReference type="EMBL" id="FWFX01000001">
    <property type="protein sequence ID" value="SLN11199.1"/>
    <property type="molecule type" value="Genomic_DNA"/>
</dbReference>
<keyword evidence="12 14" id="KW-0460">Magnesium</keyword>
<evidence type="ECO:0000256" key="5">
    <source>
        <dbReference type="ARBA" id="ARBA00022692"/>
    </source>
</evidence>
<keyword evidence="6 12" id="KW-0133">Cell shape</keyword>
<comment type="catalytic activity">
    <reaction evidence="12">
        <text>UDP-N-acetyl-alpha-D-muramoyl-L-alanyl-gamma-D-glutamyl-meso-2,6-diaminopimeloyl-D-alanyl-D-alanine + di-trans,octa-cis-undecaprenyl phosphate = di-trans,octa-cis-undecaprenyl diphospho-N-acetyl-alpha-D-muramoyl-L-alanyl-D-glutamyl-meso-2,6-diaminopimeloyl-D-alanyl-D-alanine + UMP</text>
        <dbReference type="Rhea" id="RHEA:28386"/>
        <dbReference type="ChEBI" id="CHEBI:57865"/>
        <dbReference type="ChEBI" id="CHEBI:60392"/>
        <dbReference type="ChEBI" id="CHEBI:61386"/>
        <dbReference type="ChEBI" id="CHEBI:61387"/>
        <dbReference type="EC" id="2.7.8.13"/>
    </reaction>
</comment>
<evidence type="ECO:0000256" key="13">
    <source>
        <dbReference type="NCBIfam" id="TIGR00445"/>
    </source>
</evidence>
<keyword evidence="12 14" id="KW-0479">Metal-binding</keyword>
<feature type="transmembrane region" description="Helical" evidence="12">
    <location>
        <begin position="20"/>
        <end position="40"/>
    </location>
</feature>
<dbReference type="HAMAP" id="MF_00038">
    <property type="entry name" value="MraY"/>
    <property type="match status" value="1"/>
</dbReference>
<organism evidence="15 16">
    <name type="scientific">Roseovarius albus</name>
    <dbReference type="NCBI Taxonomy" id="1247867"/>
    <lineage>
        <taxon>Bacteria</taxon>
        <taxon>Pseudomonadati</taxon>
        <taxon>Pseudomonadota</taxon>
        <taxon>Alphaproteobacteria</taxon>
        <taxon>Rhodobacterales</taxon>
        <taxon>Roseobacteraceae</taxon>
        <taxon>Roseovarius</taxon>
    </lineage>
</organism>
<evidence type="ECO:0000256" key="1">
    <source>
        <dbReference type="ARBA" id="ARBA00004141"/>
    </source>
</evidence>
<keyword evidence="11 12" id="KW-0961">Cell wall biogenesis/degradation</keyword>
<feature type="transmembrane region" description="Helical" evidence="12">
    <location>
        <begin position="263"/>
        <end position="282"/>
    </location>
</feature>
<evidence type="ECO:0000256" key="6">
    <source>
        <dbReference type="ARBA" id="ARBA00022960"/>
    </source>
</evidence>
<feature type="binding site" evidence="14">
    <location>
        <position position="192"/>
    </location>
    <ligand>
        <name>Mg(2+)</name>
        <dbReference type="ChEBI" id="CHEBI:18420"/>
    </ligand>
</feature>
<evidence type="ECO:0000256" key="8">
    <source>
        <dbReference type="ARBA" id="ARBA00022989"/>
    </source>
</evidence>
<keyword evidence="9 12" id="KW-0472">Membrane</keyword>
<dbReference type="GO" id="GO:0051992">
    <property type="term" value="F:UDP-N-acetylmuramoyl-L-alanyl-D-glutamyl-meso-2,6-diaminopimelyl-D-alanyl-D-alanine:undecaprenyl-phosphate transferase activity"/>
    <property type="evidence" value="ECO:0007669"/>
    <property type="project" value="RHEA"/>
</dbReference>
<comment type="pathway">
    <text evidence="12">Cell wall biogenesis; peptidoglycan biosynthesis.</text>
</comment>
<evidence type="ECO:0000256" key="4">
    <source>
        <dbReference type="ARBA" id="ARBA00022679"/>
    </source>
</evidence>
<dbReference type="GO" id="GO:0008360">
    <property type="term" value="P:regulation of cell shape"/>
    <property type="evidence" value="ECO:0007669"/>
    <property type="project" value="UniProtKB-KW"/>
</dbReference>
<dbReference type="InterPro" id="IPR003524">
    <property type="entry name" value="PNAcMuramoyl-5peptid_Trfase"/>
</dbReference>
<evidence type="ECO:0000313" key="15">
    <source>
        <dbReference type="EMBL" id="SLN11199.1"/>
    </source>
</evidence>
<evidence type="ECO:0000256" key="2">
    <source>
        <dbReference type="ARBA" id="ARBA00005583"/>
    </source>
</evidence>
<dbReference type="GO" id="GO:0009252">
    <property type="term" value="P:peptidoglycan biosynthetic process"/>
    <property type="evidence" value="ECO:0007669"/>
    <property type="project" value="UniProtKB-UniRule"/>
</dbReference>
<evidence type="ECO:0000256" key="9">
    <source>
        <dbReference type="ARBA" id="ARBA00023136"/>
    </source>
</evidence>
<feature type="transmembrane region" description="Helical" evidence="12">
    <location>
        <begin position="288"/>
        <end position="311"/>
    </location>
</feature>
<keyword evidence="10 12" id="KW-0131">Cell cycle</keyword>
<dbReference type="AlphaFoldDB" id="A0A1X6Y5J6"/>
<dbReference type="UniPathway" id="UPA00219"/>
<dbReference type="PROSITE" id="PS01347">
    <property type="entry name" value="MRAY_1"/>
    <property type="match status" value="1"/>
</dbReference>
<keyword evidence="3 12" id="KW-0132">Cell division</keyword>
<evidence type="ECO:0000256" key="11">
    <source>
        <dbReference type="ARBA" id="ARBA00023316"/>
    </source>
</evidence>
<feature type="transmembrane region" description="Helical" evidence="12">
    <location>
        <begin position="97"/>
        <end position="118"/>
    </location>
</feature>
<gene>
    <name evidence="12 15" type="primary">mraY</name>
    <name evidence="15" type="ORF">ROA7450_00071</name>
</gene>
<keyword evidence="5 12" id="KW-0812">Transmembrane</keyword>
<evidence type="ECO:0000256" key="7">
    <source>
        <dbReference type="ARBA" id="ARBA00022984"/>
    </source>
</evidence>
<keyword evidence="7 12" id="KW-0573">Peptidoglycan synthesis</keyword>
<comment type="function">
    <text evidence="12">Catalyzes the initial step of the lipid cycle reactions in the biosynthesis of the cell wall peptidoglycan: transfers peptidoglycan precursor phospho-MurNAc-pentapeptide from UDP-MurNAc-pentapeptide onto the lipid carrier undecaprenyl phosphate, yielding undecaprenyl-pyrophosphoryl-MurNAc-pentapeptide, known as lipid I.</text>
</comment>
<accession>A0A1X6Y5J6</accession>
<feature type="binding site" evidence="14">
    <location>
        <position position="267"/>
    </location>
    <ligand>
        <name>Mg(2+)</name>
        <dbReference type="ChEBI" id="CHEBI:18420"/>
    </ligand>
</feature>
<dbReference type="InterPro" id="IPR018480">
    <property type="entry name" value="PNAcMuramoyl-5peptid_Trfase_CS"/>
</dbReference>
<protein>
    <recommendedName>
        <fullName evidence="12 13">Phospho-N-acetylmuramoyl-pentapeptide-transferase</fullName>
        <ecNumber evidence="12 13">2.7.8.13</ecNumber>
    </recommendedName>
    <alternativeName>
        <fullName evidence="12">UDP-MurNAc-pentapeptide phosphotransferase</fullName>
    </alternativeName>
</protein>
<evidence type="ECO:0000256" key="12">
    <source>
        <dbReference type="HAMAP-Rule" id="MF_00038"/>
    </source>
</evidence>
<comment type="cofactor">
    <cofactor evidence="12 14">
        <name>Mg(2+)</name>
        <dbReference type="ChEBI" id="CHEBI:18420"/>
    </cofactor>
</comment>
<dbReference type="GO" id="GO:0005886">
    <property type="term" value="C:plasma membrane"/>
    <property type="evidence" value="ECO:0007669"/>
    <property type="project" value="UniProtKB-SubCell"/>
</dbReference>
<dbReference type="GO" id="GO:0051301">
    <property type="term" value="P:cell division"/>
    <property type="evidence" value="ECO:0007669"/>
    <property type="project" value="UniProtKB-KW"/>
</dbReference>
<feature type="transmembrane region" description="Helical" evidence="12">
    <location>
        <begin position="130"/>
        <end position="149"/>
    </location>
</feature>
<dbReference type="Pfam" id="PF00953">
    <property type="entry name" value="Glycos_transf_4"/>
    <property type="match status" value="1"/>
</dbReference>
<keyword evidence="4 12" id="KW-0808">Transferase</keyword>
<dbReference type="CDD" id="cd06852">
    <property type="entry name" value="GT_MraY"/>
    <property type="match status" value="1"/>
</dbReference>
<feature type="transmembrane region" description="Helical" evidence="12">
    <location>
        <begin position="239"/>
        <end position="256"/>
    </location>
</feature>
<dbReference type="InterPro" id="IPR000715">
    <property type="entry name" value="Glycosyl_transferase_4"/>
</dbReference>
<dbReference type="PANTHER" id="PTHR22926">
    <property type="entry name" value="PHOSPHO-N-ACETYLMURAMOYL-PENTAPEPTIDE-TRANSFERASE"/>
    <property type="match status" value="1"/>
</dbReference>
<proteinExistence type="inferred from homology"/>
<dbReference type="PROSITE" id="PS01348">
    <property type="entry name" value="MRAY_2"/>
    <property type="match status" value="1"/>
</dbReference>
<evidence type="ECO:0000256" key="14">
    <source>
        <dbReference type="PIRSR" id="PIRSR600715-1"/>
    </source>
</evidence>
<name>A0A1X6Y5J6_9RHOB</name>
<dbReference type="RefSeq" id="WP_085803642.1">
    <property type="nucleotide sequence ID" value="NZ_FWFX01000001.1"/>
</dbReference>